<dbReference type="InterPro" id="IPR012337">
    <property type="entry name" value="RNaseH-like_sf"/>
</dbReference>
<dbReference type="EMBL" id="CAJNIZ010002835">
    <property type="protein sequence ID" value="CAE7215205.1"/>
    <property type="molecule type" value="Genomic_DNA"/>
</dbReference>
<dbReference type="Pfam" id="PF00075">
    <property type="entry name" value="RNase_H"/>
    <property type="match status" value="1"/>
</dbReference>
<dbReference type="InterPro" id="IPR036397">
    <property type="entry name" value="RNaseH_sf"/>
</dbReference>
<dbReference type="Pfam" id="PF00078">
    <property type="entry name" value="RVT_1"/>
    <property type="match status" value="1"/>
</dbReference>
<dbReference type="InterPro" id="IPR000477">
    <property type="entry name" value="RT_dom"/>
</dbReference>
<dbReference type="GO" id="GO:0003676">
    <property type="term" value="F:nucleic acid binding"/>
    <property type="evidence" value="ECO:0007669"/>
    <property type="project" value="InterPro"/>
</dbReference>
<organism evidence="2 3">
    <name type="scientific">Symbiodinium pilosum</name>
    <name type="common">Dinoflagellate</name>
    <dbReference type="NCBI Taxonomy" id="2952"/>
    <lineage>
        <taxon>Eukaryota</taxon>
        <taxon>Sar</taxon>
        <taxon>Alveolata</taxon>
        <taxon>Dinophyceae</taxon>
        <taxon>Suessiales</taxon>
        <taxon>Symbiodiniaceae</taxon>
        <taxon>Symbiodinium</taxon>
    </lineage>
</organism>
<gene>
    <name evidence="2" type="primary">ML5</name>
    <name evidence="2" type="ORF">SPIL2461_LOCUS2548</name>
</gene>
<reference evidence="2" key="1">
    <citation type="submission" date="2021-02" db="EMBL/GenBank/DDBJ databases">
        <authorList>
            <person name="Dougan E. K."/>
            <person name="Rhodes N."/>
            <person name="Thang M."/>
            <person name="Chan C."/>
        </authorList>
    </citation>
    <scope>NUCLEOTIDE SEQUENCE</scope>
</reference>
<dbReference type="Gene3D" id="3.30.420.10">
    <property type="entry name" value="Ribonuclease H-like superfamily/Ribonuclease H"/>
    <property type="match status" value="1"/>
</dbReference>
<evidence type="ECO:0000313" key="3">
    <source>
        <dbReference type="Proteomes" id="UP000649617"/>
    </source>
</evidence>
<name>A0A812JWK9_SYMPI</name>
<keyword evidence="3" id="KW-1185">Reference proteome</keyword>
<dbReference type="GO" id="GO:0004523">
    <property type="term" value="F:RNA-DNA hybrid ribonuclease activity"/>
    <property type="evidence" value="ECO:0007669"/>
    <property type="project" value="InterPro"/>
</dbReference>
<dbReference type="InterPro" id="IPR036691">
    <property type="entry name" value="Endo/exonu/phosph_ase_sf"/>
</dbReference>
<accession>A0A812JWK9</accession>
<comment type="caution">
    <text evidence="2">The sequence shown here is derived from an EMBL/GenBank/DDBJ whole genome shotgun (WGS) entry which is preliminary data.</text>
</comment>
<feature type="domain" description="RNase H type-1" evidence="1">
    <location>
        <begin position="1720"/>
        <end position="1874"/>
    </location>
</feature>
<dbReference type="OrthoDB" id="425551at2759"/>
<dbReference type="InterPro" id="IPR002156">
    <property type="entry name" value="RNaseH_domain"/>
</dbReference>
<feature type="non-terminal residue" evidence="2">
    <location>
        <position position="1"/>
    </location>
</feature>
<dbReference type="PROSITE" id="PS50879">
    <property type="entry name" value="RNASE_H_1"/>
    <property type="match status" value="1"/>
</dbReference>
<evidence type="ECO:0000313" key="2">
    <source>
        <dbReference type="EMBL" id="CAE7215205.1"/>
    </source>
</evidence>
<protein>
    <submittedName>
        <fullName evidence="2">ML5 protein</fullName>
    </submittedName>
</protein>
<dbReference type="SUPFAM" id="SSF56219">
    <property type="entry name" value="DNase I-like"/>
    <property type="match status" value="1"/>
</dbReference>
<proteinExistence type="predicted"/>
<dbReference type="Proteomes" id="UP000649617">
    <property type="component" value="Unassembled WGS sequence"/>
</dbReference>
<evidence type="ECO:0000259" key="1">
    <source>
        <dbReference type="PROSITE" id="PS50879"/>
    </source>
</evidence>
<sequence length="1964" mass="216691">MFHGTGGLSDEQRGKLKSLLTEHGVPSEQLEARVTASIERVGATFIAAALLAKTPWQSLKAAASRPGVSFRWVTPEELQQHILLRTEQKFGATVPHAKSKKSKGKSHMPSQSVGAQATGVCFCSPAQAAPFIADAQSLSVGALGLLITAEVPPDSQGSARVSSLRFPAVYGPTNEAVLVTGSLLQLGDEEVQIAQGEVTEIESVAAAVCRLSIFQDEWRHEWQQIVDAPIRTLLQHTPELALRRDPACPQTQCHAYHAAVDETVDQLIVDLWGRRYCKAAGGKVPAPDAELFQVYVRVPTSAVTHLVRLQKPGLYVEPRAADGSGLAPSQNDRESCVFGEDQLPLWSESEESDERFVYEKLRPGQEFIKIRILHKYKLHPLPHGYQRASVLKLLRQWAWAAKPMQPDKGDAVGCSWIVGAADDPPQFALPLQDAFVLVTKLSRASGAKPPPPVFASARTKRHILYDDPESDPAADPWLHGKDPWSIAQATVGSATKADTPMPAAVQTKWQAMENGLKKEVQSIVHQEIEAKGKELHTANWPPGVATFAETQLSAQSFPATRNTLQRLARQQHRKLRVHAMPHAPLRPGSNWAGSWVGVLQVSDYPSRALRLPWTPGLLDTGRIMAAQHFLGSRVVSVVTLYGYAQGPTWPDSLARTNRMLAAVTQEIVIGCRGIRVVTGDLNHTLDSLEETAVWRSLGWVEAQELAFQRWAQPIQPTCKGSTVRDFVWLSPEAAALARAVHVFDVFQEHSTVRVTLSLGDAEVSSFEWPLPTAIPWQDVSVSSWQASATPSPQPAACPTARMRQIGAVYERSLHGYVHGVPGKQLPTMCYGRSKRLAPQPLASPTVAPRPSRQGEDVLRCDLLGAQIRRWFAQLRRIQSLAHSVRAGSDAASAIEHRVQLWRAITFAKGFKGGFQTWWRQRPVQLLGSPASIDAGVPTAAAVDAILLDFRCNFRKLEAWHVAQRAKVLRSKHDASKSALFRELRDPAPEQVDVLVLQHVRSVLAVDPETRAAHLDMAPDTRGCSTWTVNGVAFEPSSLEGDVCVPPQGFDLSTEEDICQVQTLADVNSIHSEFVSFWSHSWLKHANTAPEHWQRFLAFATAFLPAGTLALDPITEQQWRRVLRRFKSSAARGPDSWAIADLINMPSYQLQELLQLLNAIEGGSEQWPAQLLVGFVCLLSKRNGLTGVKGYRPIVLYSIIYRAWASLRAKQVLRYLGELIDHEAYGFLPRRECVQLWFSVQVQLELSFLGQYEVNGMSTDLIRAFNQLPRCPLLRLAQHVGLPSCVVGPWQSFLGNMTRRFLIRGQVSPEVASTNGFPEGCPLSPVAMALAVWSWHTYLHAFAPGIRSMSYVDNLACAADSVGGVAQSLNPTGCFCDMLDLSLDPAKTFVWSSQPPGRKALASLDLRVCTHARELGGYLSFQRSTHNAELVARCEGLAPLWDRLRRSTALLAYKLAVLPGKCWAHALHGCPGCPLAEQQLQRLRACATRALRIRPAGASSLLRLSVAPSRLADPGFYQLWVCVRDFRRMACKPPTFLLQWRVFMQHFQGDLYQGPCSKLLAVLAQVQWSVLDPPWVRDHEGLRPGCGMLAPRCVMSDLLGVDLDLLDLDSSRLSPLNSARPGSVRAGAFLFGAAHSKYDNRQSGMCHICSLPDTVEHRIRFCPKYVHLRAPVPWLLECWDDLPQCLMHHLVPPANPHAPPLRAYLHEQPDLSHKFLSAPASAEWQHVFTDGSCLFSETSDLALAAWACVNASSGQIVACGPLPGILQTTPRAELSGVVSALRWALTFRVCLVLWVDALWVVQGLQLLVSGHDWAPQENCDLWTVIASLLQQLDDGCIRVMHVPSHLDRSLTTSPFEDWLAQWNGAVDILAGLVNRNRSVQFAAAHSAAFRWHLKHQSALRALRDIFFGIADMSPAPTPNEDEDADDAEAVPPSAVERTRDLQDEAPLNWRQLLMVSAAVTNLAFQ</sequence>
<dbReference type="SUPFAM" id="SSF53098">
    <property type="entry name" value="Ribonuclease H-like"/>
    <property type="match status" value="1"/>
</dbReference>